<dbReference type="InterPro" id="IPR051682">
    <property type="entry name" value="Mito_Persulfide_Diox"/>
</dbReference>
<organism evidence="2 3">
    <name type="scientific">Meganyctiphanes norvegica</name>
    <name type="common">Northern krill</name>
    <name type="synonym">Thysanopoda norvegica</name>
    <dbReference type="NCBI Taxonomy" id="48144"/>
    <lineage>
        <taxon>Eukaryota</taxon>
        <taxon>Metazoa</taxon>
        <taxon>Ecdysozoa</taxon>
        <taxon>Arthropoda</taxon>
        <taxon>Crustacea</taxon>
        <taxon>Multicrustacea</taxon>
        <taxon>Malacostraca</taxon>
        <taxon>Eumalacostraca</taxon>
        <taxon>Eucarida</taxon>
        <taxon>Euphausiacea</taxon>
        <taxon>Euphausiidae</taxon>
        <taxon>Meganyctiphanes</taxon>
    </lineage>
</organism>
<evidence type="ECO:0000313" key="2">
    <source>
        <dbReference type="EMBL" id="CAL4128436.1"/>
    </source>
</evidence>
<dbReference type="Proteomes" id="UP001497623">
    <property type="component" value="Unassembled WGS sequence"/>
</dbReference>
<dbReference type="EMBL" id="CAXKWB010025671">
    <property type="protein sequence ID" value="CAL4128436.1"/>
    <property type="molecule type" value="Genomic_DNA"/>
</dbReference>
<feature type="non-terminal residue" evidence="2">
    <location>
        <position position="260"/>
    </location>
</feature>
<dbReference type="InterPro" id="IPR036866">
    <property type="entry name" value="RibonucZ/Hydroxyglut_hydro"/>
</dbReference>
<accession>A0AAV2RLG2</accession>
<protein>
    <recommendedName>
        <fullName evidence="1">Metallo-beta-lactamase domain-containing protein</fullName>
    </recommendedName>
</protein>
<reference evidence="2 3" key="1">
    <citation type="submission" date="2024-05" db="EMBL/GenBank/DDBJ databases">
        <authorList>
            <person name="Wallberg A."/>
        </authorList>
    </citation>
    <scope>NUCLEOTIDE SEQUENCE [LARGE SCALE GENOMIC DNA]</scope>
</reference>
<dbReference type="PANTHER" id="PTHR43084:SF1">
    <property type="entry name" value="PERSULFIDE DIOXYGENASE ETHE1, MITOCHONDRIAL"/>
    <property type="match status" value="1"/>
</dbReference>
<gene>
    <name evidence="2" type="ORF">MNOR_LOCUS26112</name>
</gene>
<dbReference type="Gene3D" id="3.60.15.10">
    <property type="entry name" value="Ribonuclease Z/Hydroxyacylglutathione hydrolase-like"/>
    <property type="match status" value="1"/>
</dbReference>
<dbReference type="Pfam" id="PF00753">
    <property type="entry name" value="Lactamase_B"/>
    <property type="match status" value="1"/>
</dbReference>
<dbReference type="GO" id="GO:0006749">
    <property type="term" value="P:glutathione metabolic process"/>
    <property type="evidence" value="ECO:0007669"/>
    <property type="project" value="TreeGrafter"/>
</dbReference>
<dbReference type="SMART" id="SM00849">
    <property type="entry name" value="Lactamase_B"/>
    <property type="match status" value="1"/>
</dbReference>
<feature type="domain" description="Metallo-beta-lactamase" evidence="1">
    <location>
        <begin position="56"/>
        <end position="215"/>
    </location>
</feature>
<evidence type="ECO:0000313" key="3">
    <source>
        <dbReference type="Proteomes" id="UP001497623"/>
    </source>
</evidence>
<keyword evidence="3" id="KW-1185">Reference proteome</keyword>
<dbReference type="PANTHER" id="PTHR43084">
    <property type="entry name" value="PERSULFIDE DIOXYGENASE ETHE1"/>
    <property type="match status" value="1"/>
</dbReference>
<dbReference type="GO" id="GO:0050313">
    <property type="term" value="F:sulfur dioxygenase activity"/>
    <property type="evidence" value="ECO:0007669"/>
    <property type="project" value="TreeGrafter"/>
</dbReference>
<proteinExistence type="predicted"/>
<dbReference type="GO" id="GO:0031123">
    <property type="term" value="P:RNA 3'-end processing"/>
    <property type="evidence" value="ECO:0007669"/>
    <property type="project" value="UniProtKB-ARBA"/>
</dbReference>
<sequence length="260" mass="29055">MATRTCITTVGHTQLIRSTKPRSVTKLNAKAVSGCHRATDTVVLEGNSIRMRLLVQMSCFLQLQWRKAIVIDPIISEDEREKNRYNSVRVDPQWLVKTIQMAAAILQTTLFKKIIPTAQKSIVKVSGAKADVHVEHGDVIEFGGHKLEVRSTPGHTNGCITYVSHAESMAFTGDALLIRGCGRTDFQEGSATKLYDSVHSQIFTLPSNYLLYPAHDYKGLTVTTVEEEKDFNPRLTHTQQQFVTIMENLGLPYPKKIDVS</sequence>
<dbReference type="AlphaFoldDB" id="A0AAV2RLG2"/>
<evidence type="ECO:0000259" key="1">
    <source>
        <dbReference type="SMART" id="SM00849"/>
    </source>
</evidence>
<dbReference type="SUPFAM" id="SSF56281">
    <property type="entry name" value="Metallo-hydrolase/oxidoreductase"/>
    <property type="match status" value="1"/>
</dbReference>
<comment type="caution">
    <text evidence="2">The sequence shown here is derived from an EMBL/GenBank/DDBJ whole genome shotgun (WGS) entry which is preliminary data.</text>
</comment>
<dbReference type="GO" id="GO:0005739">
    <property type="term" value="C:mitochondrion"/>
    <property type="evidence" value="ECO:0007669"/>
    <property type="project" value="TreeGrafter"/>
</dbReference>
<name>A0AAV2RLG2_MEGNR</name>
<dbReference type="GO" id="GO:0070813">
    <property type="term" value="P:hydrogen sulfide metabolic process"/>
    <property type="evidence" value="ECO:0007669"/>
    <property type="project" value="TreeGrafter"/>
</dbReference>
<dbReference type="InterPro" id="IPR001279">
    <property type="entry name" value="Metallo-B-lactamas"/>
</dbReference>